<dbReference type="EMBL" id="LVLJ01004086">
    <property type="protein sequence ID" value="OAE18269.1"/>
    <property type="molecule type" value="Genomic_DNA"/>
</dbReference>
<dbReference type="GO" id="GO:0042138">
    <property type="term" value="P:meiotic DNA double-strand break formation"/>
    <property type="evidence" value="ECO:0007669"/>
    <property type="project" value="InterPro"/>
</dbReference>
<dbReference type="InterPro" id="IPR044968">
    <property type="entry name" value="PRD1"/>
</dbReference>
<evidence type="ECO:0000313" key="1">
    <source>
        <dbReference type="EMBL" id="OAE18269.1"/>
    </source>
</evidence>
<proteinExistence type="predicted"/>
<dbReference type="Proteomes" id="UP000077202">
    <property type="component" value="Unassembled WGS sequence"/>
</dbReference>
<protein>
    <recommendedName>
        <fullName evidence="3">Protein PRD1</fullName>
    </recommendedName>
</protein>
<evidence type="ECO:0008006" key="3">
    <source>
        <dbReference type="Google" id="ProtNLM"/>
    </source>
</evidence>
<accession>A0A176VBI1</accession>
<dbReference type="SUPFAM" id="SSF48371">
    <property type="entry name" value="ARM repeat"/>
    <property type="match status" value="1"/>
</dbReference>
<reference evidence="1" key="1">
    <citation type="submission" date="2016-03" db="EMBL/GenBank/DDBJ databases">
        <title>Mechanisms controlling the formation of the plant cell surface in tip-growing cells are functionally conserved among land plants.</title>
        <authorList>
            <person name="Honkanen S."/>
            <person name="Jones V.A."/>
            <person name="Morieri G."/>
            <person name="Champion C."/>
            <person name="Hetherington A.J."/>
            <person name="Kelly S."/>
            <person name="Saint-Marcoux D."/>
            <person name="Proust H."/>
            <person name="Prescott H."/>
            <person name="Dolan L."/>
        </authorList>
    </citation>
    <scope>NUCLEOTIDE SEQUENCE [LARGE SCALE GENOMIC DNA]</scope>
    <source>
        <tissue evidence="1">Whole gametophyte</tissue>
    </source>
</reference>
<organism evidence="1 2">
    <name type="scientific">Marchantia polymorpha subsp. ruderalis</name>
    <dbReference type="NCBI Taxonomy" id="1480154"/>
    <lineage>
        <taxon>Eukaryota</taxon>
        <taxon>Viridiplantae</taxon>
        <taxon>Streptophyta</taxon>
        <taxon>Embryophyta</taxon>
        <taxon>Marchantiophyta</taxon>
        <taxon>Marchantiopsida</taxon>
        <taxon>Marchantiidae</taxon>
        <taxon>Marchantiales</taxon>
        <taxon>Marchantiaceae</taxon>
        <taxon>Marchantia</taxon>
    </lineage>
</organism>
<dbReference type="AlphaFoldDB" id="A0A176VBI1"/>
<keyword evidence="2" id="KW-1185">Reference proteome</keyword>
<dbReference type="PANTHER" id="PTHR36379">
    <property type="entry name" value="PROTEIN PRD1"/>
    <property type="match status" value="1"/>
</dbReference>
<comment type="caution">
    <text evidence="1">The sequence shown here is derived from an EMBL/GenBank/DDBJ whole genome shotgun (WGS) entry which is preliminary data.</text>
</comment>
<gene>
    <name evidence="1" type="ORF">AXG93_723s1210</name>
</gene>
<evidence type="ECO:0000313" key="2">
    <source>
        <dbReference type="Proteomes" id="UP000077202"/>
    </source>
</evidence>
<name>A0A176VBI1_MARPO</name>
<sequence length="1275" mass="143156">MPSMALNAQKVGLTQTLALVCVKLASSRWEESSGRICLQCLSNLISDRSSFLIHRIYAIDEFLTALKDDQFSTELMVYHVHLLITPLSEAIGSSDDAAFSKKIMDAVLVICQLGDSCGKSLVEEFLLQITNQISNRSQWNPAQYHILHLLGLLLETYCQENDDIPEIKNERSFFANLISGLQISGAEFQGEVLYVLYKVASFQNGTEQILRHCPKVCEETIYALLKTDSDELRINSLDRICFQDELQDLVEGGILDYVVEVLRLSGDREALQSLALDVLILLSYAKLSFMRRFPLLIQTLIHVLEKTTDSPYYRLQSKILDLLSEGLAQSPGMLQTAPAEQLLSILSKLVEECKIMMDQSVEDGDDVRLPPTFTGLCSALALLIEDPRISLQPKTSHMLQTAASYAAILAAVDVKTNTDLSSLKAAVFLVHAVLGYNQRQILQNKSVSLIQGNLVEVCERYVLPALKENLDMVEDVDLILIVFNTFTLILRTDIADHKADTFPQKLALNKVFTLAYELLARFPDPVLKDNLYRFLGSLISRLEGDRFEDHIVNAFQSLPSDLTSLLAVLEQRIKGQEQLISAQHAIIWILYTSSACNDRLASEAEIIPSLEQHLLVNKGSTLVDSSASKQTLIMFIELYVGNKIPLEIRNISCSYEAEMMFDAILNNSDGISLLSAETPKTILRWFLQRDSLREFTMRQLFAWFTLAEDMFLQEDKEVTSSSSDFLGGKRDSEHLRALSELIAEEACGTILLVSLFHRVVDQGDDDGIKVVVRALTNIARMASGVGYQLLCYNFELSLLPVIHPQNVNTSNDTRKFCVVLLFQMLYEFNNEVEVLVERSWLDVANQCANLILVHKNVTFDDKLLPFLSLINLILFKSNEENCLVGAAEALACNRTLRTRLEDHILKASSECVNISQIDLISAEAKLLCGVLVFHLLWLRWSLKFHSERKSALTAHETPYIGFEACQWSTTEDCNRYYGTSVTCKELCQIVYNGPATLKVLSSACIAEIFSQLHIECDTESSDAIKKIDLPNAILMSITMTLQGSILEDLELVSRNASTSLFLILQSPALNPQLRRKAADNPWNRILVEHFVDSLSAARKDGRTCTCGRSRCYAAHVVLGVLRVTPTPEWVQTVFSRRILSEITVNLSEDKVSPVVICIFHELLLLKYLPDELVIKIRNLLQAMKKNLYDSACSLIEVGTSNTHTKLSHPTEYIPYMESDDFLQSALFELVLQSSRKPTVSLCLETDFENMSLYTTGITCISIIDKFMQLSSLSVE</sequence>
<dbReference type="PANTHER" id="PTHR36379:SF1">
    <property type="entry name" value="PUTATIVE RECOMBINATION INITIATION DEFECT 1-RELATED"/>
    <property type="match status" value="1"/>
</dbReference>
<dbReference type="InterPro" id="IPR016024">
    <property type="entry name" value="ARM-type_fold"/>
</dbReference>